<protein>
    <submittedName>
        <fullName evidence="1">Uncharacterized protein</fullName>
    </submittedName>
</protein>
<evidence type="ECO:0000313" key="1">
    <source>
        <dbReference type="EMBL" id="HHM01661.1"/>
    </source>
</evidence>
<sequence length="77" mass="8647">MSYVFFIDPSIPGAGELSREITLFFEEVNQNQKSVSSDQLLTLHQVVDRFNNSEKKAVDAIKELHSVRKGLGLVTSH</sequence>
<proteinExistence type="predicted"/>
<gene>
    <name evidence="1" type="ORF">ENJ15_01515</name>
</gene>
<accession>A0A7V5RN65</accession>
<dbReference type="Proteomes" id="UP000885771">
    <property type="component" value="Unassembled WGS sequence"/>
</dbReference>
<dbReference type="AlphaFoldDB" id="A0A7V5RN65"/>
<organism evidence="1">
    <name type="scientific">Caldithrix abyssi</name>
    <dbReference type="NCBI Taxonomy" id="187145"/>
    <lineage>
        <taxon>Bacteria</taxon>
        <taxon>Pseudomonadati</taxon>
        <taxon>Calditrichota</taxon>
        <taxon>Calditrichia</taxon>
        <taxon>Calditrichales</taxon>
        <taxon>Calditrichaceae</taxon>
        <taxon>Caldithrix</taxon>
    </lineage>
</organism>
<comment type="caution">
    <text evidence="1">The sequence shown here is derived from an EMBL/GenBank/DDBJ whole genome shotgun (WGS) entry which is preliminary data.</text>
</comment>
<name>A0A7V5RN65_CALAY</name>
<dbReference type="EMBL" id="DRLI01000056">
    <property type="protein sequence ID" value="HHM01661.1"/>
    <property type="molecule type" value="Genomic_DNA"/>
</dbReference>
<reference evidence="1" key="1">
    <citation type="journal article" date="2020" name="mSystems">
        <title>Genome- and Community-Level Interaction Insights into Carbon Utilization and Element Cycling Functions of Hydrothermarchaeota in Hydrothermal Sediment.</title>
        <authorList>
            <person name="Zhou Z."/>
            <person name="Liu Y."/>
            <person name="Xu W."/>
            <person name="Pan J."/>
            <person name="Luo Z.H."/>
            <person name="Li M."/>
        </authorList>
    </citation>
    <scope>NUCLEOTIDE SEQUENCE [LARGE SCALE GENOMIC DNA]</scope>
    <source>
        <strain evidence="1">HyVt-460</strain>
    </source>
</reference>